<dbReference type="Proteomes" id="UP000179157">
    <property type="component" value="Unassembled WGS sequence"/>
</dbReference>
<evidence type="ECO:0000313" key="3">
    <source>
        <dbReference type="Proteomes" id="UP000179157"/>
    </source>
</evidence>
<dbReference type="EMBL" id="MFGX01000052">
    <property type="protein sequence ID" value="OGF55603.1"/>
    <property type="molecule type" value="Genomic_DNA"/>
</dbReference>
<dbReference type="SUPFAM" id="SSF52821">
    <property type="entry name" value="Rhodanese/Cell cycle control phosphatase"/>
    <property type="match status" value="1"/>
</dbReference>
<dbReference type="AlphaFoldDB" id="A0A1F5UWQ6"/>
<dbReference type="SMART" id="SM00450">
    <property type="entry name" value="RHOD"/>
    <property type="match status" value="1"/>
</dbReference>
<evidence type="ECO:0000313" key="2">
    <source>
        <dbReference type="EMBL" id="OGF55603.1"/>
    </source>
</evidence>
<dbReference type="PROSITE" id="PS50206">
    <property type="entry name" value="RHODANESE_3"/>
    <property type="match status" value="1"/>
</dbReference>
<name>A0A1F5UWQ6_FRAXR</name>
<dbReference type="Gene3D" id="3.40.250.10">
    <property type="entry name" value="Rhodanese-like domain"/>
    <property type="match status" value="1"/>
</dbReference>
<dbReference type="PANTHER" id="PTHR43031:SF16">
    <property type="entry name" value="OXIDOREDUCTASE"/>
    <property type="match status" value="1"/>
</dbReference>
<dbReference type="InterPro" id="IPR036873">
    <property type="entry name" value="Rhodanese-like_dom_sf"/>
</dbReference>
<gene>
    <name evidence="2" type="ORF">A2Z21_09210</name>
</gene>
<dbReference type="InterPro" id="IPR050229">
    <property type="entry name" value="GlpE_sulfurtransferase"/>
</dbReference>
<evidence type="ECO:0000259" key="1">
    <source>
        <dbReference type="PROSITE" id="PS50206"/>
    </source>
</evidence>
<dbReference type="STRING" id="1817864.A2Z21_09210"/>
<dbReference type="InterPro" id="IPR001763">
    <property type="entry name" value="Rhodanese-like_dom"/>
</dbReference>
<protein>
    <recommendedName>
        <fullName evidence="1">Rhodanese domain-containing protein</fullName>
    </recommendedName>
</protein>
<accession>A0A1F5UWQ6</accession>
<dbReference type="Pfam" id="PF00581">
    <property type="entry name" value="Rhodanese"/>
    <property type="match status" value="1"/>
</dbReference>
<dbReference type="CDD" id="cd00158">
    <property type="entry name" value="RHOD"/>
    <property type="match status" value="1"/>
</dbReference>
<organism evidence="2 3">
    <name type="scientific">Fraserbacteria sp. (strain RBG_16_55_9)</name>
    <dbReference type="NCBI Taxonomy" id="1817864"/>
    <lineage>
        <taxon>Bacteria</taxon>
        <taxon>Candidatus Fraseribacteriota</taxon>
    </lineage>
</organism>
<feature type="domain" description="Rhodanese" evidence="1">
    <location>
        <begin position="35"/>
        <end position="114"/>
    </location>
</feature>
<reference evidence="2 3" key="1">
    <citation type="journal article" date="2016" name="Nat. Commun.">
        <title>Thousands of microbial genomes shed light on interconnected biogeochemical processes in an aquifer system.</title>
        <authorList>
            <person name="Anantharaman K."/>
            <person name="Brown C.T."/>
            <person name="Hug L.A."/>
            <person name="Sharon I."/>
            <person name="Castelle C.J."/>
            <person name="Probst A.J."/>
            <person name="Thomas B.C."/>
            <person name="Singh A."/>
            <person name="Wilkins M.J."/>
            <person name="Karaoz U."/>
            <person name="Brodie E.L."/>
            <person name="Williams K.H."/>
            <person name="Hubbard S.S."/>
            <person name="Banfield J.F."/>
        </authorList>
    </citation>
    <scope>NUCLEOTIDE SEQUENCE [LARGE SCALE GENOMIC DNA]</scope>
    <source>
        <strain evidence="3">RBG_16_55_9</strain>
    </source>
</reference>
<dbReference type="PANTHER" id="PTHR43031">
    <property type="entry name" value="FAD-DEPENDENT OXIDOREDUCTASE"/>
    <property type="match status" value="1"/>
</dbReference>
<comment type="caution">
    <text evidence="2">The sequence shown here is derived from an EMBL/GenBank/DDBJ whole genome shotgun (WGS) entry which is preliminary data.</text>
</comment>
<proteinExistence type="predicted"/>
<sequence>MQVEVVQVPGGSYRNIASEQLWAMLQKKDFALINVHIPYEGELPQTDAFAPYNEVEKNLDKLPHDKAAKIVLYCMSGRMSAIAAETLVKLGYTNIWNLKEGMREWQQKGFPLLNKPLS</sequence>